<proteinExistence type="predicted"/>
<dbReference type="EC" id="2.3.1.-" evidence="2"/>
<keyword evidence="2" id="KW-0808">Transferase</keyword>
<dbReference type="GO" id="GO:0016747">
    <property type="term" value="F:acyltransferase activity, transferring groups other than amino-acyl groups"/>
    <property type="evidence" value="ECO:0007669"/>
    <property type="project" value="InterPro"/>
</dbReference>
<dbReference type="PROSITE" id="PS51186">
    <property type="entry name" value="GNAT"/>
    <property type="match status" value="1"/>
</dbReference>
<protein>
    <submittedName>
        <fullName evidence="2">Acetyltransferase</fullName>
        <ecNumber evidence="2">2.3.1.-</ecNumber>
    </submittedName>
</protein>
<sequence>MNNDIDFGDLSKEHWIESLSDGTPVLIRPLREPDRERDHEFVGHVSYELRRFRFLAGFSGEASSFFERLMNVDYHHRMAYVALMHDGGQLCEIGESRYAAVPGSKNCECAVAVSEPWQRKGLGRLLMNHLIIAARSNGYERMISRDLSNNYGMHRLAKALGFSSHYLAGDVTEIIHELDLHG</sequence>
<dbReference type="InterPro" id="IPR016181">
    <property type="entry name" value="Acyl_CoA_acyltransferase"/>
</dbReference>
<dbReference type="SUPFAM" id="SSF55729">
    <property type="entry name" value="Acyl-CoA N-acyltransferases (Nat)"/>
    <property type="match status" value="1"/>
</dbReference>
<dbReference type="Proteomes" id="UP000255177">
    <property type="component" value="Unassembled WGS sequence"/>
</dbReference>
<dbReference type="Gene3D" id="3.40.630.30">
    <property type="match status" value="1"/>
</dbReference>
<evidence type="ECO:0000313" key="2">
    <source>
        <dbReference type="EMBL" id="SUQ63030.1"/>
    </source>
</evidence>
<dbReference type="Pfam" id="PF00583">
    <property type="entry name" value="Acetyltransf_1"/>
    <property type="match status" value="1"/>
</dbReference>
<keyword evidence="2" id="KW-0012">Acyltransferase</keyword>
<evidence type="ECO:0000313" key="3">
    <source>
        <dbReference type="Proteomes" id="UP000255177"/>
    </source>
</evidence>
<dbReference type="InterPro" id="IPR000182">
    <property type="entry name" value="GNAT_dom"/>
</dbReference>
<feature type="domain" description="N-acetyltransferase" evidence="1">
    <location>
        <begin position="25"/>
        <end position="181"/>
    </location>
</feature>
<accession>A0A380T0E9</accession>
<reference evidence="3" key="1">
    <citation type="submission" date="2018-07" db="EMBL/GenBank/DDBJ databases">
        <authorList>
            <person name="Blom J."/>
        </authorList>
    </citation>
    <scope>NUCLEOTIDE SEQUENCE [LARGE SCALE GENOMIC DNA]</scope>
    <source>
        <strain evidence="3">CCOS 864</strain>
    </source>
</reference>
<name>A0A380T0E9_9PSED</name>
<dbReference type="RefSeq" id="WP_115086615.1">
    <property type="nucleotide sequence ID" value="NZ_CBCSFG010000023.1"/>
</dbReference>
<organism evidence="2 3">
    <name type="scientific">Pseudomonas wadenswilerensis</name>
    <dbReference type="NCBI Taxonomy" id="1785161"/>
    <lineage>
        <taxon>Bacteria</taxon>
        <taxon>Pseudomonadati</taxon>
        <taxon>Pseudomonadota</taxon>
        <taxon>Gammaproteobacteria</taxon>
        <taxon>Pseudomonadales</taxon>
        <taxon>Pseudomonadaceae</taxon>
        <taxon>Pseudomonas</taxon>
    </lineage>
</organism>
<evidence type="ECO:0000259" key="1">
    <source>
        <dbReference type="PROSITE" id="PS51186"/>
    </source>
</evidence>
<dbReference type="AlphaFoldDB" id="A0A380T0E9"/>
<keyword evidence="3" id="KW-1185">Reference proteome</keyword>
<dbReference type="CDD" id="cd04301">
    <property type="entry name" value="NAT_SF"/>
    <property type="match status" value="1"/>
</dbReference>
<gene>
    <name evidence="2" type="ORF">CCOS864_02480</name>
</gene>
<dbReference type="EMBL" id="UIDD01000007">
    <property type="protein sequence ID" value="SUQ63030.1"/>
    <property type="molecule type" value="Genomic_DNA"/>
</dbReference>